<keyword evidence="2" id="KW-1185">Reference proteome</keyword>
<dbReference type="Proteomes" id="UP001055879">
    <property type="component" value="Linkage Group LG09"/>
</dbReference>
<reference evidence="1 2" key="2">
    <citation type="journal article" date="2022" name="Mol. Ecol. Resour.">
        <title>The genomes of chicory, endive, great burdock and yacon provide insights into Asteraceae paleo-polyploidization history and plant inulin production.</title>
        <authorList>
            <person name="Fan W."/>
            <person name="Wang S."/>
            <person name="Wang H."/>
            <person name="Wang A."/>
            <person name="Jiang F."/>
            <person name="Liu H."/>
            <person name="Zhao H."/>
            <person name="Xu D."/>
            <person name="Zhang Y."/>
        </authorList>
    </citation>
    <scope>NUCLEOTIDE SEQUENCE [LARGE SCALE GENOMIC DNA]</scope>
    <source>
        <strain evidence="2">cv. Niubang</strain>
    </source>
</reference>
<evidence type="ECO:0000313" key="1">
    <source>
        <dbReference type="EMBL" id="KAI3701663.1"/>
    </source>
</evidence>
<organism evidence="1 2">
    <name type="scientific">Arctium lappa</name>
    <name type="common">Greater burdock</name>
    <name type="synonym">Lappa major</name>
    <dbReference type="NCBI Taxonomy" id="4217"/>
    <lineage>
        <taxon>Eukaryota</taxon>
        <taxon>Viridiplantae</taxon>
        <taxon>Streptophyta</taxon>
        <taxon>Embryophyta</taxon>
        <taxon>Tracheophyta</taxon>
        <taxon>Spermatophyta</taxon>
        <taxon>Magnoliopsida</taxon>
        <taxon>eudicotyledons</taxon>
        <taxon>Gunneridae</taxon>
        <taxon>Pentapetalae</taxon>
        <taxon>asterids</taxon>
        <taxon>campanulids</taxon>
        <taxon>Asterales</taxon>
        <taxon>Asteraceae</taxon>
        <taxon>Carduoideae</taxon>
        <taxon>Cardueae</taxon>
        <taxon>Arctiinae</taxon>
        <taxon>Arctium</taxon>
    </lineage>
</organism>
<proteinExistence type="predicted"/>
<sequence>MRKFFKDSLKALEADIQHANTLALDYSWEYDGSCLQMRLSYSPYAQFFLFYVQMRSQNLCVDIIRFYARLLTCLSTGVEIHMVYVEVEDDDLAGLEDVSSDADDNYEVELSDGNN</sequence>
<name>A0ACB8ZVV0_ARCLA</name>
<dbReference type="EMBL" id="CM042055">
    <property type="protein sequence ID" value="KAI3701663.1"/>
    <property type="molecule type" value="Genomic_DNA"/>
</dbReference>
<accession>A0ACB8ZVV0</accession>
<reference evidence="2" key="1">
    <citation type="journal article" date="2022" name="Mol. Ecol. Resour.">
        <title>The genomes of chicory, endive, great burdock and yacon provide insights into Asteraceae palaeo-polyploidization history and plant inulin production.</title>
        <authorList>
            <person name="Fan W."/>
            <person name="Wang S."/>
            <person name="Wang H."/>
            <person name="Wang A."/>
            <person name="Jiang F."/>
            <person name="Liu H."/>
            <person name="Zhao H."/>
            <person name="Xu D."/>
            <person name="Zhang Y."/>
        </authorList>
    </citation>
    <scope>NUCLEOTIDE SEQUENCE [LARGE SCALE GENOMIC DNA]</scope>
    <source>
        <strain evidence="2">cv. Niubang</strain>
    </source>
</reference>
<comment type="caution">
    <text evidence="1">The sequence shown here is derived from an EMBL/GenBank/DDBJ whole genome shotgun (WGS) entry which is preliminary data.</text>
</comment>
<protein>
    <submittedName>
        <fullName evidence="1">Uncharacterized protein</fullName>
    </submittedName>
</protein>
<evidence type="ECO:0000313" key="2">
    <source>
        <dbReference type="Proteomes" id="UP001055879"/>
    </source>
</evidence>
<gene>
    <name evidence="1" type="ORF">L6452_26902</name>
</gene>